<dbReference type="Proteomes" id="UP001058003">
    <property type="component" value="Chromosome"/>
</dbReference>
<dbReference type="EMBL" id="CP073767">
    <property type="protein sequence ID" value="UWZ54498.1"/>
    <property type="molecule type" value="Genomic_DNA"/>
</dbReference>
<dbReference type="KEGG" id="daur:Daura_50095"/>
<protein>
    <submittedName>
        <fullName evidence="1">Uncharacterized protein</fullName>
    </submittedName>
</protein>
<dbReference type="RefSeq" id="WP_156089931.1">
    <property type="nucleotide sequence ID" value="NZ_CP073767.1"/>
</dbReference>
<dbReference type="OrthoDB" id="10018044at2"/>
<gene>
    <name evidence="1" type="ORF">Daura_50095</name>
</gene>
<dbReference type="AlphaFoldDB" id="A0A9Q9IGX9"/>
<sequence length="73" mass="8247">MKALIRFGVTDAFQAPAAALFRRLPRDWDEAWLVGTMPPDDVRQVSALFAEAPLDRWVEEHRVALDAEIVELG</sequence>
<evidence type="ECO:0000313" key="2">
    <source>
        <dbReference type="Proteomes" id="UP001058003"/>
    </source>
</evidence>
<accession>A0A9Q9IGX9</accession>
<name>A0A9Q9IGX9_9ACTN</name>
<proteinExistence type="predicted"/>
<keyword evidence="2" id="KW-1185">Reference proteome</keyword>
<reference evidence="1" key="1">
    <citation type="submission" date="2021-04" db="EMBL/GenBank/DDBJ databases">
        <title>Dactylosporangium aurantiacum NRRL B-8018 full assembly.</title>
        <authorList>
            <person name="Hartkoorn R.C."/>
            <person name="Beaudoing E."/>
            <person name="Hot D."/>
        </authorList>
    </citation>
    <scope>NUCLEOTIDE SEQUENCE</scope>
    <source>
        <strain evidence="1">NRRL B-8018</strain>
    </source>
</reference>
<organism evidence="1 2">
    <name type="scientific">Dactylosporangium aurantiacum</name>
    <dbReference type="NCBI Taxonomy" id="35754"/>
    <lineage>
        <taxon>Bacteria</taxon>
        <taxon>Bacillati</taxon>
        <taxon>Actinomycetota</taxon>
        <taxon>Actinomycetes</taxon>
        <taxon>Micromonosporales</taxon>
        <taxon>Micromonosporaceae</taxon>
        <taxon>Dactylosporangium</taxon>
    </lineage>
</organism>
<evidence type="ECO:0000313" key="1">
    <source>
        <dbReference type="EMBL" id="UWZ54498.1"/>
    </source>
</evidence>